<dbReference type="PANTHER" id="PTHR30224">
    <property type="entry name" value="ELECTRON TRANSPORT PROTEIN"/>
    <property type="match status" value="1"/>
</dbReference>
<gene>
    <name evidence="6" type="ORF">ENN04_00245</name>
</gene>
<proteinExistence type="predicted"/>
<reference evidence="6" key="1">
    <citation type="journal article" date="2020" name="mSystems">
        <title>Genome- and Community-Level Interaction Insights into Carbon Utilization and Element Cycling Functions of Hydrothermarchaeota in Hydrothermal Sediment.</title>
        <authorList>
            <person name="Zhou Z."/>
            <person name="Liu Y."/>
            <person name="Xu W."/>
            <person name="Pan J."/>
            <person name="Luo Z.H."/>
            <person name="Li M."/>
        </authorList>
    </citation>
    <scope>NUCLEOTIDE SEQUENCE [LARGE SCALE GENOMIC DNA]</scope>
    <source>
        <strain evidence="6">SpSt-114</strain>
    </source>
</reference>
<feature type="transmembrane region" description="Helical" evidence="4">
    <location>
        <begin position="65"/>
        <end position="90"/>
    </location>
</feature>
<sequence>MQTQRVHFIAKRSQRDIFGIPVLSFFFKNKYMLTLYRLTTLFLLVYAIIYGILNPTKENIFTTAVFWSIFWPFFMVITLPTLGNVFCMVCPHGFLGKHITKFGLKLRVPRWLANPYIGLIGSNILAYWFVIYTFPSLLRSPLITAIFFLFFTILSMLFFFLFRGMAYCKYICPIGSVNTAFARTSPVWLSTYEEECKSCKKPDCALACPYELNPSKFEERKSMMNCTMCMECAHACDAVKLEFRRFGYSLYERIKNPKMVEVMVYILLVAVITFTMRFHHGLSRTALSEYMPWVIVGNYLQKTFGLPKWVDMTGLVAMLMALSLVLFLVWASFTIIAKITSKSFREVLLTLGYAFAPLMIIGGLSHALEFFFIEYYHHIVNGFSQAFGLGIHAEPLAKRGDHWLHIFRIFPFVAGFWSMHILWRRTEFIGKDRRLSVFLVSSTLPVVYLLLTLFSLIAMLFFPVQHFHRH</sequence>
<feature type="domain" description="4Fe-4S ferredoxin-type" evidence="5">
    <location>
        <begin position="145"/>
        <end position="183"/>
    </location>
</feature>
<dbReference type="EMBL" id="DSAC01000003">
    <property type="protein sequence ID" value="HHO73061.1"/>
    <property type="molecule type" value="Genomic_DNA"/>
</dbReference>
<keyword evidence="3 4" id="KW-0472">Membrane</keyword>
<dbReference type="GO" id="GO:0005886">
    <property type="term" value="C:plasma membrane"/>
    <property type="evidence" value="ECO:0007669"/>
    <property type="project" value="UniProtKB-SubCell"/>
</dbReference>
<name>A0A7C5SVH3_9AQUI</name>
<feature type="domain" description="4Fe-4S ferredoxin-type" evidence="5">
    <location>
        <begin position="63"/>
        <end position="109"/>
    </location>
</feature>
<feature type="transmembrane region" description="Helical" evidence="4">
    <location>
        <begin position="142"/>
        <end position="162"/>
    </location>
</feature>
<dbReference type="Pfam" id="PF12801">
    <property type="entry name" value="Fer4_5"/>
    <property type="match status" value="2"/>
</dbReference>
<feature type="transmembrane region" description="Helical" evidence="4">
    <location>
        <begin position="348"/>
        <end position="368"/>
    </location>
</feature>
<keyword evidence="2" id="KW-1003">Cell membrane</keyword>
<evidence type="ECO:0000256" key="3">
    <source>
        <dbReference type="ARBA" id="ARBA00023136"/>
    </source>
</evidence>
<evidence type="ECO:0000259" key="5">
    <source>
        <dbReference type="Pfam" id="PF12801"/>
    </source>
</evidence>
<keyword evidence="4" id="KW-0812">Transmembrane</keyword>
<evidence type="ECO:0000256" key="2">
    <source>
        <dbReference type="ARBA" id="ARBA00022475"/>
    </source>
</evidence>
<feature type="transmembrane region" description="Helical" evidence="4">
    <location>
        <begin position="435"/>
        <end position="462"/>
    </location>
</feature>
<dbReference type="InterPro" id="IPR052378">
    <property type="entry name" value="NosR_regulator"/>
</dbReference>
<feature type="transmembrane region" description="Helical" evidence="4">
    <location>
        <begin position="403"/>
        <end position="423"/>
    </location>
</feature>
<comment type="subcellular location">
    <subcellularLocation>
        <location evidence="1">Cell membrane</location>
    </subcellularLocation>
</comment>
<protein>
    <submittedName>
        <fullName evidence="6">4Fe-4S binding protein</fullName>
    </submittedName>
</protein>
<feature type="transmembrane region" description="Helical" evidence="4">
    <location>
        <begin position="35"/>
        <end position="53"/>
    </location>
</feature>
<dbReference type="AlphaFoldDB" id="A0A7C5SVH3"/>
<dbReference type="SUPFAM" id="SSF54862">
    <property type="entry name" value="4Fe-4S ferredoxins"/>
    <property type="match status" value="1"/>
</dbReference>
<keyword evidence="4" id="KW-1133">Transmembrane helix</keyword>
<feature type="transmembrane region" description="Helical" evidence="4">
    <location>
        <begin position="111"/>
        <end position="130"/>
    </location>
</feature>
<dbReference type="PANTHER" id="PTHR30224:SF4">
    <property type="entry name" value="ELECTRON TRANSPORT PROTEIN YCCM-RELATED"/>
    <property type="match status" value="1"/>
</dbReference>
<evidence type="ECO:0000256" key="4">
    <source>
        <dbReference type="SAM" id="Phobius"/>
    </source>
</evidence>
<feature type="transmembrane region" description="Helical" evidence="4">
    <location>
        <begin position="262"/>
        <end position="282"/>
    </location>
</feature>
<comment type="caution">
    <text evidence="6">The sequence shown here is derived from an EMBL/GenBank/DDBJ whole genome shotgun (WGS) entry which is preliminary data.</text>
</comment>
<accession>A0A7C5SVH3</accession>
<evidence type="ECO:0000313" key="6">
    <source>
        <dbReference type="EMBL" id="HHO73061.1"/>
    </source>
</evidence>
<evidence type="ECO:0000256" key="1">
    <source>
        <dbReference type="ARBA" id="ARBA00004236"/>
    </source>
</evidence>
<organism evidence="6">
    <name type="scientific">Thermocrinis ruber</name>
    <dbReference type="NCBI Taxonomy" id="75906"/>
    <lineage>
        <taxon>Bacteria</taxon>
        <taxon>Pseudomonadati</taxon>
        <taxon>Aquificota</taxon>
        <taxon>Aquificia</taxon>
        <taxon>Aquificales</taxon>
        <taxon>Aquificaceae</taxon>
        <taxon>Thermocrinis</taxon>
    </lineage>
</organism>
<feature type="transmembrane region" description="Helical" evidence="4">
    <location>
        <begin position="315"/>
        <end position="336"/>
    </location>
</feature>
<dbReference type="InterPro" id="IPR017896">
    <property type="entry name" value="4Fe4S_Fe-S-bd"/>
</dbReference>